<dbReference type="GO" id="GO:0005737">
    <property type="term" value="C:cytoplasm"/>
    <property type="evidence" value="ECO:0007669"/>
    <property type="project" value="InterPro"/>
</dbReference>
<dbReference type="PANTHER" id="PTHR30602:SF12">
    <property type="entry name" value="AMINO-ACID ACETYLTRANSFERASE NAGS1, CHLOROPLASTIC-RELATED"/>
    <property type="match status" value="1"/>
</dbReference>
<dbReference type="UniPathway" id="UPA00068">
    <property type="reaction ID" value="UER00106"/>
</dbReference>
<keyword evidence="9" id="KW-1185">Reference proteome</keyword>
<dbReference type="SUPFAM" id="SSF53633">
    <property type="entry name" value="Carbamate kinase-like"/>
    <property type="match status" value="1"/>
</dbReference>
<dbReference type="OrthoDB" id="9802238at2"/>
<dbReference type="EMBL" id="CP007243">
    <property type="protein sequence ID" value="AIA31055.1"/>
    <property type="molecule type" value="Genomic_DNA"/>
</dbReference>
<dbReference type="AlphaFoldDB" id="A0A059XVA4"/>
<evidence type="ECO:0000256" key="6">
    <source>
        <dbReference type="ARBA" id="ARBA00048372"/>
    </source>
</evidence>
<dbReference type="NCBIfam" id="TIGR01890">
    <property type="entry name" value="N-Ac-Glu-synth"/>
    <property type="match status" value="1"/>
</dbReference>
<evidence type="ECO:0000313" key="9">
    <source>
        <dbReference type="Proteomes" id="UP000027059"/>
    </source>
</evidence>
<dbReference type="NCBIfam" id="NF003641">
    <property type="entry name" value="PRK05279.1"/>
    <property type="match status" value="1"/>
</dbReference>
<keyword evidence="5 8" id="KW-0012">Acyltransferase</keyword>
<comment type="pathway">
    <text evidence="1">Amino-acid biosynthesis; L-arginine biosynthesis; N(2)-acetyl-L-ornithine from L-glutamate: step 1/4.</text>
</comment>
<keyword evidence="4 8" id="KW-0808">Transferase</keyword>
<organism evidence="8 9">
    <name type="scientific">Leptospirillum ferriphilum YSK</name>
    <dbReference type="NCBI Taxonomy" id="1441628"/>
    <lineage>
        <taxon>Bacteria</taxon>
        <taxon>Pseudomonadati</taxon>
        <taxon>Nitrospirota</taxon>
        <taxon>Nitrospiria</taxon>
        <taxon>Nitrospirales</taxon>
        <taxon>Nitrospiraceae</taxon>
        <taxon>Leptospirillum</taxon>
    </lineage>
</organism>
<dbReference type="Gene3D" id="3.40.630.30">
    <property type="match status" value="1"/>
</dbReference>
<dbReference type="GO" id="GO:0006526">
    <property type="term" value="P:L-arginine biosynthetic process"/>
    <property type="evidence" value="ECO:0007669"/>
    <property type="project" value="UniProtKB-UniPathway"/>
</dbReference>
<evidence type="ECO:0000256" key="2">
    <source>
        <dbReference type="ARBA" id="ARBA00009145"/>
    </source>
</evidence>
<name>A0A059XVA4_9BACT</name>
<dbReference type="Proteomes" id="UP000027059">
    <property type="component" value="Chromosome"/>
</dbReference>
<dbReference type="InterPro" id="IPR016181">
    <property type="entry name" value="Acyl_CoA_acyltransferase"/>
</dbReference>
<dbReference type="PROSITE" id="PS51186">
    <property type="entry name" value="GNAT"/>
    <property type="match status" value="1"/>
</dbReference>
<dbReference type="Pfam" id="PF00696">
    <property type="entry name" value="AA_kinase"/>
    <property type="match status" value="1"/>
</dbReference>
<dbReference type="PIRSF" id="PIRSF000423">
    <property type="entry name" value="ArgA"/>
    <property type="match status" value="1"/>
</dbReference>
<evidence type="ECO:0000256" key="4">
    <source>
        <dbReference type="ARBA" id="ARBA00022679"/>
    </source>
</evidence>
<dbReference type="PANTHER" id="PTHR30602">
    <property type="entry name" value="AMINO-ACID ACETYLTRANSFERASE"/>
    <property type="match status" value="1"/>
</dbReference>
<dbReference type="CDD" id="cd04301">
    <property type="entry name" value="NAT_SF"/>
    <property type="match status" value="1"/>
</dbReference>
<dbReference type="InterPro" id="IPR000182">
    <property type="entry name" value="GNAT_dom"/>
</dbReference>
<dbReference type="InterPro" id="IPR001048">
    <property type="entry name" value="Asp/Glu/Uridylate_kinase"/>
</dbReference>
<dbReference type="SUPFAM" id="SSF55729">
    <property type="entry name" value="Acyl-CoA N-acyltransferases (Nat)"/>
    <property type="match status" value="1"/>
</dbReference>
<reference evidence="8 9" key="2">
    <citation type="journal article" date="2015" name="Biomed. Res. Int.">
        <title>Effects of Arsenite Resistance on the Growth and Functional Gene Expression of Leptospirillum ferriphilum and Acidithiobacillus thiooxidans in Pure Culture and Coculture.</title>
        <authorList>
            <person name="Jiang H."/>
            <person name="Liang Y."/>
            <person name="Yin H."/>
            <person name="Xiao Y."/>
            <person name="Guo X."/>
            <person name="Xu Y."/>
            <person name="Hu Q."/>
            <person name="Liu H."/>
            <person name="Liu X."/>
        </authorList>
    </citation>
    <scope>NUCLEOTIDE SEQUENCE [LARGE SCALE GENOMIC DNA]</scope>
    <source>
        <strain evidence="8 9">YSK</strain>
    </source>
</reference>
<dbReference type="Gene3D" id="3.40.1160.10">
    <property type="entry name" value="Acetylglutamate kinase-like"/>
    <property type="match status" value="1"/>
</dbReference>
<dbReference type="InterPro" id="IPR010167">
    <property type="entry name" value="NH2A_AcTrfase"/>
</dbReference>
<dbReference type="InterPro" id="IPR036393">
    <property type="entry name" value="AceGlu_kinase-like_sf"/>
</dbReference>
<dbReference type="HOGENOM" id="CLU_024773_0_0_0"/>
<dbReference type="GO" id="GO:0004042">
    <property type="term" value="F:L-glutamate N-acetyltransferase activity"/>
    <property type="evidence" value="ECO:0007669"/>
    <property type="project" value="InterPro"/>
</dbReference>
<gene>
    <name evidence="8" type="ORF">Y981_10835</name>
</gene>
<evidence type="ECO:0000256" key="1">
    <source>
        <dbReference type="ARBA" id="ARBA00004925"/>
    </source>
</evidence>
<accession>A0A059XVA4</accession>
<feature type="domain" description="N-acetyltransferase" evidence="7">
    <location>
        <begin position="294"/>
        <end position="442"/>
    </location>
</feature>
<evidence type="ECO:0000259" key="7">
    <source>
        <dbReference type="PROSITE" id="PS51186"/>
    </source>
</evidence>
<dbReference type="EC" id="2.3.1.1" evidence="3"/>
<evidence type="ECO:0000256" key="3">
    <source>
        <dbReference type="ARBA" id="ARBA00012697"/>
    </source>
</evidence>
<comment type="similarity">
    <text evidence="2">Belongs to the acetyltransferase family. ArgA subfamily.</text>
</comment>
<sequence>MSDSMHPENFIRGFRESSPYIHRFRGKTFVIVFGGEVVADGSFMSIASDIALLRSLGIGVVLVCGADPQIDERLKNAGIPVSRTWAGPVVSREAVPDILRAVGEVRFSVEAALSRGVTDSPMSGAEVRVAGGNLVVSRPLGVIDGVDHHFYGTPRHIRGESVRRFLDDGMVVLLPPLGVSLSGDMFLLSPEDVAQETAIALSASKVLFLVDEPILKDLPQGNGREFSDRDVALLLSGRSAVRAPWKTLLERASKMIGAGVERVHFVDRHRDGALLLELFTRDGCGILVSSDPFEEIRPAAPSDVPGILDLIRPLETKGILVDRTREAVETDISRYAVTHRDGKIVACAALYPYRDDRKGELACLAVHPEYRKAGRATHLLSWFEKKALSQGLDRLFVLSTQSREWFVERGFLPASVEELPLERKKSYSPNRKSHVLIKKLDPKVSGSM</sequence>
<dbReference type="Pfam" id="PF00583">
    <property type="entry name" value="Acetyltransf_1"/>
    <property type="match status" value="1"/>
</dbReference>
<protein>
    <recommendedName>
        <fullName evidence="3">amino-acid N-acetyltransferase</fullName>
        <ecNumber evidence="3">2.3.1.1</ecNumber>
    </recommendedName>
</protein>
<dbReference type="RefSeq" id="WP_023524808.1">
    <property type="nucleotide sequence ID" value="NZ_CP007243.1"/>
</dbReference>
<evidence type="ECO:0000256" key="5">
    <source>
        <dbReference type="ARBA" id="ARBA00023315"/>
    </source>
</evidence>
<reference evidence="9" key="1">
    <citation type="submission" date="2014-02" db="EMBL/GenBank/DDBJ databases">
        <title>Complete genome sequence and comparative genomic analysis of the nitrogen-fixing bacterium Leptospirillum ferriphilum YSK.</title>
        <authorList>
            <person name="Guo X."/>
            <person name="Yin H."/>
            <person name="Liang Y."/>
            <person name="Hu Q."/>
            <person name="Ma L."/>
            <person name="Xiao Y."/>
            <person name="Zhang X."/>
            <person name="Qiu G."/>
            <person name="Liu X."/>
        </authorList>
    </citation>
    <scope>NUCLEOTIDE SEQUENCE [LARGE SCALE GENOMIC DNA]</scope>
    <source>
        <strain evidence="9">YSK</strain>
    </source>
</reference>
<evidence type="ECO:0000313" key="8">
    <source>
        <dbReference type="EMBL" id="AIA31055.1"/>
    </source>
</evidence>
<proteinExistence type="inferred from homology"/>
<dbReference type="KEGG" id="lfp:Y981_10835"/>
<comment type="catalytic activity">
    <reaction evidence="6">
        <text>L-glutamate + acetyl-CoA = N-acetyl-L-glutamate + CoA + H(+)</text>
        <dbReference type="Rhea" id="RHEA:24292"/>
        <dbReference type="ChEBI" id="CHEBI:15378"/>
        <dbReference type="ChEBI" id="CHEBI:29985"/>
        <dbReference type="ChEBI" id="CHEBI:44337"/>
        <dbReference type="ChEBI" id="CHEBI:57287"/>
        <dbReference type="ChEBI" id="CHEBI:57288"/>
        <dbReference type="EC" id="2.3.1.1"/>
    </reaction>
</comment>
<dbReference type="HAMAP" id="MF_01105">
    <property type="entry name" value="N_acetyl_glu_synth"/>
    <property type="match status" value="1"/>
</dbReference>